<sequence>MPDILRDCGCKGCRTCLICETKFDVQKSNCVPVKNTSNTFVYCPLCDKAWSGVDPFLYKEHPNHSGTCIDYPGVFIQLDFLNEDEETKLMKGVDEMAWELSQSGRRKQNFGPKTNFKKRKLRLGEFDGFPAFSKFVQKKLIEVPLLEGFQTIEQCSLEYDPLRGASIDPHIDDCWVWGERVVTVNCLSDSVLTMNKFCGNDNKYNLNLVPTYLSKIEKLNTELPDDALIYLPMPRRSLIILYGQARYDWEHSILRQHITERRVCIAYREFTPLYLEGGIHSPEGLEILKKSKNFWQHEVSNKRTS</sequence>
<evidence type="ECO:0000256" key="1">
    <source>
        <dbReference type="ARBA" id="ARBA00001954"/>
    </source>
</evidence>
<evidence type="ECO:0000313" key="2">
    <source>
        <dbReference type="EMBL" id="NOV45907.1"/>
    </source>
</evidence>
<dbReference type="GO" id="GO:0016491">
    <property type="term" value="F:oxidoreductase activity"/>
    <property type="evidence" value="ECO:0007669"/>
    <property type="project" value="TreeGrafter"/>
</dbReference>
<comment type="cofactor">
    <cofactor evidence="1">
        <name>Fe(2+)</name>
        <dbReference type="ChEBI" id="CHEBI:29033"/>
    </cofactor>
</comment>
<dbReference type="GO" id="GO:0032451">
    <property type="term" value="F:demethylase activity"/>
    <property type="evidence" value="ECO:0007669"/>
    <property type="project" value="TreeGrafter"/>
</dbReference>
<dbReference type="EMBL" id="GIIL01002181">
    <property type="protein sequence ID" value="NOV45907.1"/>
    <property type="molecule type" value="Transcribed_RNA"/>
</dbReference>
<name>A0A6M2DM46_XENCH</name>
<dbReference type="Gene3D" id="2.60.120.590">
    <property type="entry name" value="Alpha-ketoglutarate-dependent dioxygenase AlkB-like"/>
    <property type="match status" value="1"/>
</dbReference>
<proteinExistence type="predicted"/>
<dbReference type="SUPFAM" id="SSF51197">
    <property type="entry name" value="Clavaminate synthase-like"/>
    <property type="match status" value="1"/>
</dbReference>
<dbReference type="AlphaFoldDB" id="A0A6M2DM46"/>
<organism evidence="2">
    <name type="scientific">Xenopsylla cheopis</name>
    <name type="common">Oriental rat flea</name>
    <name type="synonym">Pulex cheopis</name>
    <dbReference type="NCBI Taxonomy" id="163159"/>
    <lineage>
        <taxon>Eukaryota</taxon>
        <taxon>Metazoa</taxon>
        <taxon>Ecdysozoa</taxon>
        <taxon>Arthropoda</taxon>
        <taxon>Hexapoda</taxon>
        <taxon>Insecta</taxon>
        <taxon>Pterygota</taxon>
        <taxon>Neoptera</taxon>
        <taxon>Endopterygota</taxon>
        <taxon>Siphonaptera</taxon>
        <taxon>Pulicidae</taxon>
        <taxon>Xenopsyllinae</taxon>
        <taxon>Xenopsylla</taxon>
    </lineage>
</organism>
<protein>
    <submittedName>
        <fullName evidence="2">Putative alkylated dna repair protein</fullName>
    </submittedName>
</protein>
<dbReference type="GO" id="GO:0070988">
    <property type="term" value="P:demethylation"/>
    <property type="evidence" value="ECO:0007669"/>
    <property type="project" value="InterPro"/>
</dbReference>
<reference evidence="2" key="1">
    <citation type="submission" date="2020-03" db="EMBL/GenBank/DDBJ databases">
        <title>Transcriptomic Profiling of the Digestive Tract of the Rat Flea, Xenopsylla cheopis, Following Blood Feeding and Infection with Yersinia pestis.</title>
        <authorList>
            <person name="Bland D.M."/>
            <person name="Martens C.A."/>
            <person name="Virtaneva K."/>
            <person name="Kanakabandi K."/>
            <person name="Long D."/>
            <person name="Rosenke R."/>
            <person name="Saturday G.A."/>
            <person name="Hoyt F.H."/>
            <person name="Bruno D.P."/>
            <person name="Ribeiro J.M.C."/>
            <person name="Hinnebusch J."/>
        </authorList>
    </citation>
    <scope>NUCLEOTIDE SEQUENCE</scope>
</reference>
<dbReference type="InterPro" id="IPR032857">
    <property type="entry name" value="ALKBH4"/>
</dbReference>
<dbReference type="PANTHER" id="PTHR12463">
    <property type="entry name" value="OXYGENASE-RELATED"/>
    <property type="match status" value="1"/>
</dbReference>
<accession>A0A6M2DM46</accession>
<dbReference type="InterPro" id="IPR037151">
    <property type="entry name" value="AlkB-like_sf"/>
</dbReference>
<dbReference type="PANTHER" id="PTHR12463:SF0">
    <property type="entry name" value="ALPHA-KETOGLUTARATE-DEPENDENT DIOXYGENASE ALKB HOMOLOG 4"/>
    <property type="match status" value="1"/>
</dbReference>